<protein>
    <submittedName>
        <fullName evidence="3">Autotransporter</fullName>
    </submittedName>
</protein>
<dbReference type="InterPro" id="IPR005546">
    <property type="entry name" value="Autotransporte_beta"/>
</dbReference>
<dbReference type="SMART" id="SM00869">
    <property type="entry name" value="Autotransporter"/>
    <property type="match status" value="1"/>
</dbReference>
<dbReference type="Proteomes" id="UP000091926">
    <property type="component" value="Chromosome"/>
</dbReference>
<evidence type="ECO:0000256" key="1">
    <source>
        <dbReference type="SAM" id="MobiDB-lite"/>
    </source>
</evidence>
<evidence type="ECO:0000313" key="4">
    <source>
        <dbReference type="Proteomes" id="UP000091926"/>
    </source>
</evidence>
<dbReference type="PROSITE" id="PS51208">
    <property type="entry name" value="AUTOTRANSPORTER"/>
    <property type="match status" value="1"/>
</dbReference>
<evidence type="ECO:0000259" key="2">
    <source>
        <dbReference type="PROSITE" id="PS51208"/>
    </source>
</evidence>
<dbReference type="KEGG" id="bfz:BAU07_12020"/>
<evidence type="ECO:0000313" key="3">
    <source>
        <dbReference type="EMBL" id="ANN80423.1"/>
    </source>
</evidence>
<sequence length="2118" mass="199954">MYVGGAAVLVGSEGGFGYDEGNGGGGGTVTVTNNGTLGAFLNGSNQGFFPTGKLLYVFSAGGGGSADNKNNNSNGGTGGTGGTVTVQNNAALSMSGTVSGEGFFGIFADNQGGTGGEQNNAATGDQLGGSGGSAGNVTVNNQGSIALGNSNSRVQGTALGAGILARSAGGGGGVNNGNAGDGGWAILNNTGAVSVYWNATTQGALFGVLSRSAGGDGLPSTDNSDRGGDGGAGQYAKVTSSTANILLDVTGAAGVIGAGIAALSHGGDGGKGPSSDNYGGYGGSAWGAEVYLTDNGSVTTRGDSMFGILAEGLGGLGGDGSNGGALAGTGGGGGFGGNGGAIYVETESSTSIATTGAYSVGIVGHSVGGGGGTGSDFVSVLGGSGGNGGNGGNAGVVRIQNAGRITTSGDHAYGILAQSVGGSGGNGGVDTSVALSLGGSGAGGGTADLAQVENVGAISTSGYSAHGVVAQSIGGGGGAAGSATGLLSIGGKAAGTTTSPGGTVLIYNSGAVTTTGDAAIGLLAQSVGGGGGTGGDAKGIAGVGGTGSAGGAGGEAILLNLGTVKTSGDFAVGALAQSIGGGGGNGGDTMTLSTGVSLGIGGNASGGGDGGIVCIDNTGSCATPVPAILPGAITTLGDYAIGLVGQSVGGGGGNGGSATNHSLASFVELQIGGAGGAGGSGKAVTVQQDFLSITTSGAHAIGVLAQSVGGGGGNGGDSSFFDATIGFNAGVAIGGSGGPGGSADVTTVNLRNSQIVTGMPPPNVDPSTFAPDDAFGILAQSIGGGGGNGGSSTAKDFVLAAPTGTGVPVAVNFNASVGGNGGVGGGGNTVNINLSNGTSVATLGDGSHAVVAQSIGGGGGNGGDASTLSTVLGDKDTVEITGSIAIGGVNTGNGANGGTVNVTVGDVGTAYARIPAPLQLPPISQQAPPSTIVTYGDYANGVLAQSIGGGGGNGGIGASNAYAQGGVVNLKANVGLGGKGGYGGYGGTVNVTQNPNQTIQTLGSGSRGITAQSIGGGGGNSQGGTLYLGGAVSGYGARLSVGVGKTGGSGGDGGDVSALTSGAIATAGGDADGVMLQSVGGGGGLGGSIGADASSNPILDRIGTIEDNKNRLGDSGATYTLTVNVGGSGGGGGNGGAITFTHAGQIATQGDWADGYVAQSIGGGGGAGGSSVASGSKVNANITVGVGGTGGISGNGGNITGHFDDDHANLITTAGYMAYGVLLQSIGGGGGQGGDGSDMANGNLTVGGVAGGAGGAAGAGGTISLPAGGSWINVTTSGSDSPSMVLQSVGGGGGIGGAGNTSSSVGIGTHQVAVAVGGKGGVSGDGGTIDASTGGAFTTHGARSYGVLAQSVGGGGGIGGAGSAGSLLSVALGGSGGAAGDGGAVTLALTSGSRLATSGAGSHAIVAQSIGGGGGIAGDTSLALQLNPGAWNGRPADSGANGSGQQVSVSVDGSISTNGANAFGIVAQSIGGGGGLGGVGGTGFAGNSNQQASGTAGNVQVTQSGTLYANGPGSTGILAQSQGPSGNGTVTVNVNGTVQGGSGSASGVWVADGYNNVLNVGTNGSISALSGVAVLYDGDNYTSNGSVLTVNNNGVIQGNVNCYTSGSGPACNEGSLPNVINAQTGMLADATVYQANVVNAGVMFIGTPAQFDTATVTGNFTQQASGVMRVTADFDQLRSNRLVVQGASVLGGTVDVSAVSLLPDREVTVLTAQGPAQGQLNAVDSPVIDYAVTPAGPDYRVRAASADFAAPSMGLKRNQAAVADNLQGAWDAGGNSSFGPLFAALDQASRQGAGAYQQSISDLSPGVALAPAVQMQAGMSRFNDGMMSCPAFAGADALTGERNCLWGQVSGRSTHQDGSGGTAGFDYDSMTYQFGGQREFQPDWFIGASAAYQSSQLRGQDGRVSGNGDSGYVGVVLKRQAGPWTFSGALGGGYGSYELDRNIGIQNMQSTAEGSPDVYTVGAKLRAARTFTPTDNFYLKPYLDLDATYARMPGYDESGNALHLSVDGSSQFVMALSPMLEIGGRADLGNGATMRPYAYAGAAFLSKDKWSTRARFQGAPDGAGSFTTTMDTDRVVARIGAGLQVTTASNMDFRLQYDGELSSKVASHSGTLRVMVPF</sequence>
<proteinExistence type="predicted"/>
<feature type="domain" description="Autotransporter" evidence="2">
    <location>
        <begin position="1838"/>
        <end position="2118"/>
    </location>
</feature>
<accession>A0A193GLI0</accession>
<reference evidence="3 4" key="1">
    <citation type="submission" date="2016-06" db="EMBL/GenBank/DDBJ databases">
        <title>Complete genome sequences of Bordetella bronchialis and Bordetella flabilis.</title>
        <authorList>
            <person name="LiPuma J.J."/>
            <person name="Spilker T."/>
        </authorList>
    </citation>
    <scope>NUCLEOTIDE SEQUENCE [LARGE SCALE GENOMIC DNA]</scope>
    <source>
        <strain evidence="3 4">AU10664</strain>
    </source>
</reference>
<name>A0A193GLI0_9BORD</name>
<gene>
    <name evidence="3" type="ORF">BAU07_12020</name>
</gene>
<dbReference type="InterPro" id="IPR036709">
    <property type="entry name" value="Autotransporte_beta_dom_sf"/>
</dbReference>
<keyword evidence="4" id="KW-1185">Reference proteome</keyword>
<feature type="region of interest" description="Disordered" evidence="1">
    <location>
        <begin position="115"/>
        <end position="135"/>
    </location>
</feature>
<dbReference type="STRING" id="463014.BAU07_12020"/>
<dbReference type="SUPFAM" id="SSF103515">
    <property type="entry name" value="Autotransporter"/>
    <property type="match status" value="1"/>
</dbReference>
<dbReference type="EMBL" id="CP016172">
    <property type="protein sequence ID" value="ANN80423.1"/>
    <property type="molecule type" value="Genomic_DNA"/>
</dbReference>
<organism evidence="3 4">
    <name type="scientific">Bordetella flabilis</name>
    <dbReference type="NCBI Taxonomy" id="463014"/>
    <lineage>
        <taxon>Bacteria</taxon>
        <taxon>Pseudomonadati</taxon>
        <taxon>Pseudomonadota</taxon>
        <taxon>Betaproteobacteria</taxon>
        <taxon>Burkholderiales</taxon>
        <taxon>Alcaligenaceae</taxon>
        <taxon>Bordetella</taxon>
    </lineage>
</organism>